<dbReference type="InterPro" id="IPR014756">
    <property type="entry name" value="Ig_E-set"/>
</dbReference>
<dbReference type="InterPro" id="IPR011021">
    <property type="entry name" value="Arrestin-like_N"/>
</dbReference>
<comment type="similarity">
    <text evidence="1">Belongs to the arrestin family.</text>
</comment>
<dbReference type="InterPro" id="IPR014752">
    <property type="entry name" value="Arrestin-like_C"/>
</dbReference>
<evidence type="ECO:0000256" key="1">
    <source>
        <dbReference type="ARBA" id="ARBA00005298"/>
    </source>
</evidence>
<dbReference type="SMART" id="SM01017">
    <property type="entry name" value="Arrestin_C"/>
    <property type="match status" value="2"/>
</dbReference>
<dbReference type="Pfam" id="PF02752">
    <property type="entry name" value="Arrestin_C"/>
    <property type="match status" value="1"/>
</dbReference>
<protein>
    <submittedName>
        <fullName evidence="5">Arrestin domain-containing protein 3</fullName>
    </submittedName>
</protein>
<comment type="caution">
    <text evidence="5">The sequence shown here is derived from an EMBL/GenBank/DDBJ whole genome shotgun (WGS) entry which is preliminary data.</text>
</comment>
<dbReference type="PANTHER" id="PTHR11188:SF176">
    <property type="entry name" value="ARRESTIN DOMAIN-CONTAINING PROTEIN 1"/>
    <property type="match status" value="1"/>
</dbReference>
<dbReference type="GO" id="GO:0015031">
    <property type="term" value="P:protein transport"/>
    <property type="evidence" value="ECO:0007669"/>
    <property type="project" value="TreeGrafter"/>
</dbReference>
<feature type="domain" description="Arrestin C-terminal-like" evidence="4">
    <location>
        <begin position="1"/>
        <end position="149"/>
    </location>
</feature>
<evidence type="ECO:0000313" key="6">
    <source>
        <dbReference type="Proteomes" id="UP001219518"/>
    </source>
</evidence>
<dbReference type="Proteomes" id="UP001219518">
    <property type="component" value="Unassembled WGS sequence"/>
</dbReference>
<sequence length="406" mass="44748">MPTSIRISFDRPEASYFAGETITGRVHLHLDTPKNVRAVKIDFQGGARVRWTEHHSTGTGKNRRTSTRTYYASETYFSSRGFLVGNDVGEITLTPGDYVYPFQCELPNALPSSFEGAHGHVRYTVKAVVDRPWKFDHSARAAFTVVSPLDLNMYPQAKEPIICEQSKYFCCLWCRSGPLTLSVRVPNGGYVPGQDIPLQIQVDNASTTEVYGVRGALNQIVRFHATTRSKATTQRVMDLVFSSKVEGHSSKVYLQQLRVPPLPPSFLTFCRIIDVDYQLTVSALVGGAHINLTIQAPILIGTFPLVVSKPLNLNLPGPSDPRGGAEPPPYPGGPLPSAPPPPGLPSPDLPPPSYEECLFKGNSIMDTEDGDNQYTMGHQAFTPRYPVWNLIGWNVPHSAEDVKNEN</sequence>
<dbReference type="SUPFAM" id="SSF81296">
    <property type="entry name" value="E set domains"/>
    <property type="match status" value="2"/>
</dbReference>
<evidence type="ECO:0000313" key="5">
    <source>
        <dbReference type="EMBL" id="KAK3910461.1"/>
    </source>
</evidence>
<feature type="region of interest" description="Disordered" evidence="3">
    <location>
        <begin position="317"/>
        <end position="352"/>
    </location>
</feature>
<keyword evidence="2" id="KW-0716">Sensory transduction</keyword>
<feature type="compositionally biased region" description="Pro residues" evidence="3">
    <location>
        <begin position="326"/>
        <end position="352"/>
    </location>
</feature>
<dbReference type="EMBL" id="JAHWGI010000166">
    <property type="protein sequence ID" value="KAK3910461.1"/>
    <property type="molecule type" value="Genomic_DNA"/>
</dbReference>
<reference evidence="5" key="2">
    <citation type="journal article" date="2023" name="BMC Genomics">
        <title>Pest status, molecular evolution, and epigenetic factors derived from the genome assembly of Frankliniella fusca, a thysanopteran phytovirus vector.</title>
        <authorList>
            <person name="Catto M.A."/>
            <person name="Labadie P.E."/>
            <person name="Jacobson A.L."/>
            <person name="Kennedy G.G."/>
            <person name="Srinivasan R."/>
            <person name="Hunt B.G."/>
        </authorList>
    </citation>
    <scope>NUCLEOTIDE SEQUENCE</scope>
    <source>
        <strain evidence="5">PL_HMW_Pooled</strain>
    </source>
</reference>
<organism evidence="5 6">
    <name type="scientific">Frankliniella fusca</name>
    <dbReference type="NCBI Taxonomy" id="407009"/>
    <lineage>
        <taxon>Eukaryota</taxon>
        <taxon>Metazoa</taxon>
        <taxon>Ecdysozoa</taxon>
        <taxon>Arthropoda</taxon>
        <taxon>Hexapoda</taxon>
        <taxon>Insecta</taxon>
        <taxon>Pterygota</taxon>
        <taxon>Neoptera</taxon>
        <taxon>Paraneoptera</taxon>
        <taxon>Thysanoptera</taxon>
        <taxon>Terebrantia</taxon>
        <taxon>Thripoidea</taxon>
        <taxon>Thripidae</taxon>
        <taxon>Frankliniella</taxon>
    </lineage>
</organism>
<accession>A0AAE1L8C8</accession>
<dbReference type="Gene3D" id="2.60.40.640">
    <property type="match status" value="2"/>
</dbReference>
<evidence type="ECO:0000256" key="3">
    <source>
        <dbReference type="SAM" id="MobiDB-lite"/>
    </source>
</evidence>
<dbReference type="AlphaFoldDB" id="A0AAE1L8C8"/>
<dbReference type="Pfam" id="PF00339">
    <property type="entry name" value="Arrestin_N"/>
    <property type="match status" value="1"/>
</dbReference>
<name>A0AAE1L8C8_9NEOP</name>
<evidence type="ECO:0000256" key="2">
    <source>
        <dbReference type="ARBA" id="ARBA00022606"/>
    </source>
</evidence>
<keyword evidence="6" id="KW-1185">Reference proteome</keyword>
<evidence type="ECO:0000259" key="4">
    <source>
        <dbReference type="SMART" id="SM01017"/>
    </source>
</evidence>
<feature type="domain" description="Arrestin C-terminal-like" evidence="4">
    <location>
        <begin position="175"/>
        <end position="305"/>
    </location>
</feature>
<gene>
    <name evidence="5" type="ORF">KUF71_020275</name>
</gene>
<dbReference type="InterPro" id="IPR011022">
    <property type="entry name" value="Arrestin_C-like"/>
</dbReference>
<reference evidence="5" key="1">
    <citation type="submission" date="2021-07" db="EMBL/GenBank/DDBJ databases">
        <authorList>
            <person name="Catto M.A."/>
            <person name="Jacobson A."/>
            <person name="Kennedy G."/>
            <person name="Labadie P."/>
            <person name="Hunt B.G."/>
            <person name="Srinivasan R."/>
        </authorList>
    </citation>
    <scope>NUCLEOTIDE SEQUENCE</scope>
    <source>
        <strain evidence="5">PL_HMW_Pooled</strain>
        <tissue evidence="5">Head</tissue>
    </source>
</reference>
<dbReference type="PANTHER" id="PTHR11188">
    <property type="entry name" value="ARRESTIN DOMAIN CONTAINING PROTEIN"/>
    <property type="match status" value="1"/>
</dbReference>
<dbReference type="InterPro" id="IPR050357">
    <property type="entry name" value="Arrestin_domain-protein"/>
</dbReference>
<proteinExistence type="inferred from homology"/>
<dbReference type="GO" id="GO:0005737">
    <property type="term" value="C:cytoplasm"/>
    <property type="evidence" value="ECO:0007669"/>
    <property type="project" value="TreeGrafter"/>
</dbReference>